<dbReference type="InterPro" id="IPR017452">
    <property type="entry name" value="GPCR_Rhodpsn_7TM"/>
</dbReference>
<feature type="transmembrane region" description="Helical" evidence="9">
    <location>
        <begin position="274"/>
        <end position="298"/>
    </location>
</feature>
<evidence type="ECO:0000256" key="6">
    <source>
        <dbReference type="ARBA" id="ARBA00023170"/>
    </source>
</evidence>
<dbReference type="PANTHER" id="PTHR24243:SF230">
    <property type="entry name" value="G-PROTEIN COUPLED RECEPTORS FAMILY 1 PROFILE DOMAIN-CONTAINING PROTEIN"/>
    <property type="match status" value="1"/>
</dbReference>
<feature type="transmembrane region" description="Helical" evidence="9">
    <location>
        <begin position="22"/>
        <end position="42"/>
    </location>
</feature>
<sequence>MSDSLANFYQTLNAITMWTSRIIPIFQIVFGTFGNICNIIIFTRPALRTNPCSMYFLAGSINNTIAIYFTIFVRYMIEAWNLDITLTSVFICKVRQYLSSTAMALCSWFIVLASIDRFLSSSKSVRLRRLSSVSIARKVIILTIIIMLALYSTVLIIYEIAVTYGQRVCTITSINYFIYYTVEPFIMGVIPVILQSIFGALIVLNVRSMHNRVVPIADNARNERQRSNDRQLVKMHLIQVLIAILLLSPYAIQVTYYSITVTMLKRPLPMFDQAIFVFTLNLERFFATTNPVISFYLYTLTGPKFRSEFKRCIQNGLQVTLTATDLIRYVPIRVQPIVQGGNQTNTTTSQPKRTGRGNNVQPIQRQ</sequence>
<dbReference type="GO" id="GO:0004930">
    <property type="term" value="F:G protein-coupled receptor activity"/>
    <property type="evidence" value="ECO:0007669"/>
    <property type="project" value="UniProtKB-KW"/>
</dbReference>
<accession>A0A815EED1</accession>
<evidence type="ECO:0000256" key="5">
    <source>
        <dbReference type="ARBA" id="ARBA00023136"/>
    </source>
</evidence>
<evidence type="ECO:0000313" key="11">
    <source>
        <dbReference type="EMBL" id="CAF1311405.1"/>
    </source>
</evidence>
<keyword evidence="2 9" id="KW-0812">Transmembrane</keyword>
<gene>
    <name evidence="12" type="ORF">EDS130_LOCUS36778</name>
    <name evidence="11" type="ORF">XAT740_LOCUS29404</name>
</gene>
<dbReference type="EMBL" id="CAJNOJ010000348">
    <property type="protein sequence ID" value="CAF1411726.1"/>
    <property type="molecule type" value="Genomic_DNA"/>
</dbReference>
<evidence type="ECO:0000313" key="13">
    <source>
        <dbReference type="Proteomes" id="UP000663828"/>
    </source>
</evidence>
<feature type="transmembrane region" description="Helical" evidence="9">
    <location>
        <begin position="97"/>
        <end position="119"/>
    </location>
</feature>
<dbReference type="Proteomes" id="UP000663852">
    <property type="component" value="Unassembled WGS sequence"/>
</dbReference>
<feature type="transmembrane region" description="Helical" evidence="9">
    <location>
        <begin position="54"/>
        <end position="77"/>
    </location>
</feature>
<dbReference type="PROSITE" id="PS50262">
    <property type="entry name" value="G_PROTEIN_RECEP_F1_2"/>
    <property type="match status" value="1"/>
</dbReference>
<feature type="transmembrane region" description="Helical" evidence="9">
    <location>
        <begin position="139"/>
        <end position="158"/>
    </location>
</feature>
<evidence type="ECO:0000256" key="3">
    <source>
        <dbReference type="ARBA" id="ARBA00022989"/>
    </source>
</evidence>
<evidence type="ECO:0000259" key="10">
    <source>
        <dbReference type="PROSITE" id="PS50262"/>
    </source>
</evidence>
<feature type="domain" description="G-protein coupled receptors family 1 profile" evidence="10">
    <location>
        <begin position="34"/>
        <end position="298"/>
    </location>
</feature>
<dbReference type="EMBL" id="CAJNOR010002560">
    <property type="protein sequence ID" value="CAF1311405.1"/>
    <property type="molecule type" value="Genomic_DNA"/>
</dbReference>
<evidence type="ECO:0000313" key="12">
    <source>
        <dbReference type="EMBL" id="CAF1411726.1"/>
    </source>
</evidence>
<evidence type="ECO:0000256" key="7">
    <source>
        <dbReference type="ARBA" id="ARBA00023224"/>
    </source>
</evidence>
<dbReference type="InterPro" id="IPR000276">
    <property type="entry name" value="GPCR_Rhodpsn"/>
</dbReference>
<dbReference type="PANTHER" id="PTHR24243">
    <property type="entry name" value="G-PROTEIN COUPLED RECEPTOR"/>
    <property type="match status" value="1"/>
</dbReference>
<dbReference type="Proteomes" id="UP000663828">
    <property type="component" value="Unassembled WGS sequence"/>
</dbReference>
<keyword evidence="5 9" id="KW-0472">Membrane</keyword>
<feature type="region of interest" description="Disordered" evidence="8">
    <location>
        <begin position="340"/>
        <end position="366"/>
    </location>
</feature>
<evidence type="ECO:0000256" key="4">
    <source>
        <dbReference type="ARBA" id="ARBA00023040"/>
    </source>
</evidence>
<feature type="transmembrane region" description="Helical" evidence="9">
    <location>
        <begin position="185"/>
        <end position="206"/>
    </location>
</feature>
<dbReference type="GO" id="GO:0005886">
    <property type="term" value="C:plasma membrane"/>
    <property type="evidence" value="ECO:0007669"/>
    <property type="project" value="TreeGrafter"/>
</dbReference>
<keyword evidence="3 9" id="KW-1133">Transmembrane helix</keyword>
<dbReference type="Pfam" id="PF00001">
    <property type="entry name" value="7tm_1"/>
    <property type="match status" value="1"/>
</dbReference>
<name>A0A815EED1_ADIRI</name>
<comment type="caution">
    <text evidence="11">The sequence shown here is derived from an EMBL/GenBank/DDBJ whole genome shotgun (WGS) entry which is preliminary data.</text>
</comment>
<proteinExistence type="predicted"/>
<evidence type="ECO:0000256" key="9">
    <source>
        <dbReference type="SAM" id="Phobius"/>
    </source>
</evidence>
<dbReference type="Gene3D" id="1.20.1070.10">
    <property type="entry name" value="Rhodopsin 7-helix transmembrane proteins"/>
    <property type="match status" value="1"/>
</dbReference>
<dbReference type="AlphaFoldDB" id="A0A815EED1"/>
<evidence type="ECO:0000256" key="8">
    <source>
        <dbReference type="SAM" id="MobiDB-lite"/>
    </source>
</evidence>
<dbReference type="OrthoDB" id="9990906at2759"/>
<keyword evidence="4" id="KW-0297">G-protein coupled receptor</keyword>
<keyword evidence="6" id="KW-0675">Receptor</keyword>
<dbReference type="SUPFAM" id="SSF81321">
    <property type="entry name" value="Family A G protein-coupled receptor-like"/>
    <property type="match status" value="1"/>
</dbReference>
<organism evidence="11 13">
    <name type="scientific">Adineta ricciae</name>
    <name type="common">Rotifer</name>
    <dbReference type="NCBI Taxonomy" id="249248"/>
    <lineage>
        <taxon>Eukaryota</taxon>
        <taxon>Metazoa</taxon>
        <taxon>Spiralia</taxon>
        <taxon>Gnathifera</taxon>
        <taxon>Rotifera</taxon>
        <taxon>Eurotatoria</taxon>
        <taxon>Bdelloidea</taxon>
        <taxon>Adinetida</taxon>
        <taxon>Adinetidae</taxon>
        <taxon>Adineta</taxon>
    </lineage>
</organism>
<feature type="transmembrane region" description="Helical" evidence="9">
    <location>
        <begin position="236"/>
        <end position="259"/>
    </location>
</feature>
<evidence type="ECO:0000256" key="2">
    <source>
        <dbReference type="ARBA" id="ARBA00022692"/>
    </source>
</evidence>
<evidence type="ECO:0000256" key="1">
    <source>
        <dbReference type="ARBA" id="ARBA00004141"/>
    </source>
</evidence>
<keyword evidence="13" id="KW-1185">Reference proteome</keyword>
<comment type="subcellular location">
    <subcellularLocation>
        <location evidence="1">Membrane</location>
        <topology evidence="1">Multi-pass membrane protein</topology>
    </subcellularLocation>
</comment>
<reference evidence="11" key="1">
    <citation type="submission" date="2021-02" db="EMBL/GenBank/DDBJ databases">
        <authorList>
            <person name="Nowell W R."/>
        </authorList>
    </citation>
    <scope>NUCLEOTIDE SEQUENCE</scope>
</reference>
<keyword evidence="7" id="KW-0807">Transducer</keyword>
<feature type="compositionally biased region" description="Polar residues" evidence="8">
    <location>
        <begin position="349"/>
        <end position="366"/>
    </location>
</feature>
<protein>
    <recommendedName>
        <fullName evidence="10">G-protein coupled receptors family 1 profile domain-containing protein</fullName>
    </recommendedName>
</protein>